<keyword evidence="3" id="KW-1185">Reference proteome</keyword>
<evidence type="ECO:0000313" key="2">
    <source>
        <dbReference type="Ensembl" id="ENSPTRP00000065839.1"/>
    </source>
</evidence>
<dbReference type="AlphaFoldDB" id="A0A2I3RMH6"/>
<keyword evidence="1" id="KW-1133">Transmembrane helix</keyword>
<dbReference type="InParanoid" id="A0A2I3RMH6"/>
<feature type="transmembrane region" description="Helical" evidence="1">
    <location>
        <begin position="61"/>
        <end position="80"/>
    </location>
</feature>
<dbReference type="GeneTree" id="ENSGT00940000182241"/>
<dbReference type="EMBL" id="AACZ04057557">
    <property type="status" value="NOT_ANNOTATED_CDS"/>
    <property type="molecule type" value="Genomic_DNA"/>
</dbReference>
<dbReference type="Bgee" id="ENSPTRG00000051343">
    <property type="expression patterns" value="Expressed in Brodmann (1909) area 10 and 20 other cell types or tissues"/>
</dbReference>
<evidence type="ECO:0000256" key="1">
    <source>
        <dbReference type="SAM" id="Phobius"/>
    </source>
</evidence>
<proteinExistence type="predicted"/>
<reference evidence="2" key="3">
    <citation type="submission" date="2025-09" db="UniProtKB">
        <authorList>
            <consortium name="Ensembl"/>
        </authorList>
    </citation>
    <scope>IDENTIFICATION</scope>
</reference>
<evidence type="ECO:0000313" key="3">
    <source>
        <dbReference type="Proteomes" id="UP000002277"/>
    </source>
</evidence>
<dbReference type="Ensembl" id="ENSPTRT00000097195.1">
    <property type="protein sequence ID" value="ENSPTRP00000065839.1"/>
    <property type="gene ID" value="ENSPTRG00000051343.1"/>
</dbReference>
<name>A0A2I3RMH6_PANTR</name>
<organism evidence="2 3">
    <name type="scientific">Pan troglodytes</name>
    <name type="common">Chimpanzee</name>
    <dbReference type="NCBI Taxonomy" id="9598"/>
    <lineage>
        <taxon>Eukaryota</taxon>
        <taxon>Metazoa</taxon>
        <taxon>Chordata</taxon>
        <taxon>Craniata</taxon>
        <taxon>Vertebrata</taxon>
        <taxon>Euteleostomi</taxon>
        <taxon>Mammalia</taxon>
        <taxon>Eutheria</taxon>
        <taxon>Euarchontoglires</taxon>
        <taxon>Primates</taxon>
        <taxon>Haplorrhini</taxon>
        <taxon>Catarrhini</taxon>
        <taxon>Hominidae</taxon>
        <taxon>Pan</taxon>
    </lineage>
</organism>
<sequence length="94" mass="10587">MIKDTSMRDQVRPLVFHCWVVISRLLMRCLEVGTSRGGNRMISTAAGKPRIVGAANEANRFSFILVLRVYCSFLFLWVLVRGVDGNLNLIFLVG</sequence>
<dbReference type="Proteomes" id="UP000002277">
    <property type="component" value="Chromosome 9"/>
</dbReference>
<reference evidence="2" key="2">
    <citation type="submission" date="2025-08" db="UniProtKB">
        <authorList>
            <consortium name="Ensembl"/>
        </authorList>
    </citation>
    <scope>IDENTIFICATION</scope>
</reference>
<accession>A0A2I3RMH6</accession>
<keyword evidence="1" id="KW-0472">Membrane</keyword>
<keyword evidence="1" id="KW-0812">Transmembrane</keyword>
<reference evidence="2 3" key="1">
    <citation type="journal article" date="2005" name="Nature">
        <title>Initial sequence of the chimpanzee genome and comparison with the human genome.</title>
        <authorList>
            <consortium name="Chimpanzee sequencing and analysis consortium"/>
        </authorList>
    </citation>
    <scope>NUCLEOTIDE SEQUENCE [LARGE SCALE GENOMIC DNA]</scope>
</reference>
<protein>
    <submittedName>
        <fullName evidence="2">Uncharacterized protein</fullName>
    </submittedName>
</protein>